<accession>A0A6B2LBQ3</accession>
<dbReference type="GO" id="GO:0005743">
    <property type="term" value="C:mitochondrial inner membrane"/>
    <property type="evidence" value="ECO:0007669"/>
    <property type="project" value="UniProtKB-SubCell"/>
</dbReference>
<evidence type="ECO:0000256" key="6">
    <source>
        <dbReference type="ARBA" id="ARBA00022792"/>
    </source>
</evidence>
<keyword evidence="9 10" id="KW-0472">Membrane</keyword>
<dbReference type="SUPFAM" id="SSF103506">
    <property type="entry name" value="Mitochondrial carrier"/>
    <property type="match status" value="1"/>
</dbReference>
<name>A0A6B2LBQ3_9EUKA</name>
<feature type="repeat" description="Solcar" evidence="10">
    <location>
        <begin position="82"/>
        <end position="168"/>
    </location>
</feature>
<dbReference type="PANTHER" id="PTHR46356">
    <property type="entry name" value="MITOCHONDRIAL 2-OXODICARBOXYLATE CARRIER"/>
    <property type="match status" value="1"/>
</dbReference>
<dbReference type="PROSITE" id="PS50920">
    <property type="entry name" value="SOLCAR"/>
    <property type="match status" value="3"/>
</dbReference>
<evidence type="ECO:0000256" key="5">
    <source>
        <dbReference type="ARBA" id="ARBA00022737"/>
    </source>
</evidence>
<evidence type="ECO:0000256" key="11">
    <source>
        <dbReference type="RuleBase" id="RU000488"/>
    </source>
</evidence>
<keyword evidence="7" id="KW-1133">Transmembrane helix</keyword>
<evidence type="ECO:0000256" key="8">
    <source>
        <dbReference type="ARBA" id="ARBA00023128"/>
    </source>
</evidence>
<dbReference type="InterPro" id="IPR051752">
    <property type="entry name" value="Mito_2-oxodicarb_carrier"/>
</dbReference>
<evidence type="ECO:0000256" key="9">
    <source>
        <dbReference type="ARBA" id="ARBA00023136"/>
    </source>
</evidence>
<reference evidence="12" key="1">
    <citation type="journal article" date="2020" name="J. Eukaryot. Microbiol.">
        <title>De novo Sequencing, Assembly and Annotation of the Transcriptome for the Free-Living Testate Amoeba Arcella intermedia.</title>
        <authorList>
            <person name="Ribeiro G.M."/>
            <person name="Porfirio-Sousa A.L."/>
            <person name="Maurer-Alcala X.X."/>
            <person name="Katz L.A."/>
            <person name="Lahr D.J.G."/>
        </authorList>
    </citation>
    <scope>NUCLEOTIDE SEQUENCE</scope>
</reference>
<sequence>MYPLDVVKTRFQLQVTNGQSTHAHYTSIMDCFKRIIQEEGLWRLYRGILPPILVEAPKRAIKFSANEQYSKLYKKVFGYQQMTQPLSILTGVSAGMTEAFVVVSSDLVKIRLQDKHNTGRYKSTLDCVVKICREEGPLTFFRGLEATMWRHAAWNGGYFGVIHGVKKALPPGDTPQGALLNNILAGTIGGTVGTILNTPFDVAKTRIQNHISSAGLRPKYVWALPSAKLIFQEEGFSALYKGFVPKVLRLGPGGGILLVVFDSVSDWLKKNVL</sequence>
<keyword evidence="5" id="KW-0677">Repeat</keyword>
<evidence type="ECO:0000256" key="2">
    <source>
        <dbReference type="ARBA" id="ARBA00006375"/>
    </source>
</evidence>
<evidence type="ECO:0000313" key="12">
    <source>
        <dbReference type="EMBL" id="NDV34512.1"/>
    </source>
</evidence>
<evidence type="ECO:0000256" key="3">
    <source>
        <dbReference type="ARBA" id="ARBA00022448"/>
    </source>
</evidence>
<evidence type="ECO:0000256" key="7">
    <source>
        <dbReference type="ARBA" id="ARBA00022989"/>
    </source>
</evidence>
<keyword evidence="4 10" id="KW-0812">Transmembrane</keyword>
<evidence type="ECO:0000256" key="1">
    <source>
        <dbReference type="ARBA" id="ARBA00004448"/>
    </source>
</evidence>
<keyword evidence="8" id="KW-0496">Mitochondrion</keyword>
<dbReference type="AlphaFoldDB" id="A0A6B2LBQ3"/>
<comment type="subcellular location">
    <subcellularLocation>
        <location evidence="1">Mitochondrion inner membrane</location>
        <topology evidence="1">Multi-pass membrane protein</topology>
    </subcellularLocation>
</comment>
<comment type="similarity">
    <text evidence="2 11">Belongs to the mitochondrial carrier (TC 2.A.29) family.</text>
</comment>
<dbReference type="Pfam" id="PF00153">
    <property type="entry name" value="Mito_carr"/>
    <property type="match status" value="3"/>
</dbReference>
<dbReference type="InterPro" id="IPR018108">
    <property type="entry name" value="MCP_transmembrane"/>
</dbReference>
<dbReference type="InterPro" id="IPR023395">
    <property type="entry name" value="MCP_dom_sf"/>
</dbReference>
<proteinExistence type="inferred from homology"/>
<feature type="repeat" description="Solcar" evidence="10">
    <location>
        <begin position="1"/>
        <end position="72"/>
    </location>
</feature>
<dbReference type="PANTHER" id="PTHR46356:SF1">
    <property type="entry name" value="MITOCHONDRIAL 2-OXODICARBOXYLATE CARRIER"/>
    <property type="match status" value="1"/>
</dbReference>
<organism evidence="12">
    <name type="scientific">Arcella intermedia</name>
    <dbReference type="NCBI Taxonomy" id="1963864"/>
    <lineage>
        <taxon>Eukaryota</taxon>
        <taxon>Amoebozoa</taxon>
        <taxon>Tubulinea</taxon>
        <taxon>Elardia</taxon>
        <taxon>Arcellinida</taxon>
        <taxon>Sphaerothecina</taxon>
        <taxon>Arcellidae</taxon>
        <taxon>Arcella</taxon>
    </lineage>
</organism>
<keyword evidence="6" id="KW-0999">Mitochondrion inner membrane</keyword>
<dbReference type="Gene3D" id="1.50.40.10">
    <property type="entry name" value="Mitochondrial carrier domain"/>
    <property type="match status" value="1"/>
</dbReference>
<feature type="repeat" description="Solcar" evidence="10">
    <location>
        <begin position="177"/>
        <end position="267"/>
    </location>
</feature>
<evidence type="ECO:0000256" key="10">
    <source>
        <dbReference type="PROSITE-ProRule" id="PRU00282"/>
    </source>
</evidence>
<dbReference type="EMBL" id="GIBP01005543">
    <property type="protein sequence ID" value="NDV34512.1"/>
    <property type="molecule type" value="Transcribed_RNA"/>
</dbReference>
<protein>
    <submittedName>
        <fullName evidence="12">Uncharacterized protein</fullName>
    </submittedName>
</protein>
<keyword evidence="3 11" id="KW-0813">Transport</keyword>
<evidence type="ECO:0000256" key="4">
    <source>
        <dbReference type="ARBA" id="ARBA00022692"/>
    </source>
</evidence>